<reference evidence="1" key="1">
    <citation type="journal article" date="2018" name="Genome Biol.">
        <title>SKESA: strategic k-mer extension for scrupulous assemblies.</title>
        <authorList>
            <person name="Souvorov A."/>
            <person name="Agarwala R."/>
            <person name="Lipman D.J."/>
        </authorList>
    </citation>
    <scope>NUCLEOTIDE SEQUENCE</scope>
    <source>
        <strain evidence="1">CAVp300</strain>
    </source>
</reference>
<dbReference type="EMBL" id="DACSUM010000035">
    <property type="protein sequence ID" value="HAT3583430.1"/>
    <property type="molecule type" value="Genomic_DNA"/>
</dbReference>
<protein>
    <submittedName>
        <fullName evidence="1">DUF2877 domain-containing protein</fullName>
    </submittedName>
</protein>
<sequence>MSSGRDVVATQFCDALLPGFPTVSWVRVHSVFQRACNIQTPQGSLWVVQARGMPLAPAGIVTDCADLRPFFTVGERLYWHGETCLCGTKAHIELRSAVPVSTRLEPCGDVHILGRLAAEIAAFFSHQPEKGIRQALQTDATLMRAQKSLVHWLRTGEEELNALLMRFIGWGEGLTPAGDDFLLGVSLVLNHWRFARAAALNAALPPLLDRTTDISRAMLEQGCDSHYSAQLLALATGNSETWPQAIARVADYGHSSGHDMLTGILTAAHALA</sequence>
<dbReference type="Pfam" id="PF11392">
    <property type="entry name" value="AllH"/>
    <property type="match status" value="1"/>
</dbReference>
<dbReference type="RefSeq" id="WP_047372682.1">
    <property type="nucleotide sequence ID" value="NZ_CABMNU010000005.1"/>
</dbReference>
<name>A0A9P3TA41_KLUIN</name>
<proteinExistence type="predicted"/>
<evidence type="ECO:0000313" key="2">
    <source>
        <dbReference type="Proteomes" id="UP000867740"/>
    </source>
</evidence>
<dbReference type="InterPro" id="IPR021530">
    <property type="entry name" value="AllH-like"/>
</dbReference>
<gene>
    <name evidence="1" type="ORF">I8531_003769</name>
</gene>
<reference evidence="1" key="2">
    <citation type="submission" date="2020-10" db="EMBL/GenBank/DDBJ databases">
        <authorList>
            <consortium name="NCBI Pathogen Detection Project"/>
        </authorList>
    </citation>
    <scope>NUCLEOTIDE SEQUENCE</scope>
    <source>
        <strain evidence="1">CAVp300</strain>
    </source>
</reference>
<organism evidence="1 2">
    <name type="scientific">Kluyvera intermedia</name>
    <name type="common">Enterobacter intermedius</name>
    <dbReference type="NCBI Taxonomy" id="61648"/>
    <lineage>
        <taxon>Bacteria</taxon>
        <taxon>Pseudomonadati</taxon>
        <taxon>Pseudomonadota</taxon>
        <taxon>Gammaproteobacteria</taxon>
        <taxon>Enterobacterales</taxon>
        <taxon>Enterobacteriaceae</taxon>
        <taxon>Kluyvera</taxon>
    </lineage>
</organism>
<dbReference type="AlphaFoldDB" id="A0A9P3TA41"/>
<comment type="caution">
    <text evidence="1">The sequence shown here is derived from an EMBL/GenBank/DDBJ whole genome shotgun (WGS) entry which is preliminary data.</text>
</comment>
<accession>A0A9P3TA41</accession>
<evidence type="ECO:0000313" key="1">
    <source>
        <dbReference type="EMBL" id="HAT3583430.1"/>
    </source>
</evidence>
<dbReference type="Proteomes" id="UP000867740">
    <property type="component" value="Unassembled WGS sequence"/>
</dbReference>